<dbReference type="SUPFAM" id="SSF56655">
    <property type="entry name" value="Carbohydrate phosphatase"/>
    <property type="match status" value="1"/>
</dbReference>
<reference evidence="12 13" key="1">
    <citation type="submission" date="2020-07" db="EMBL/GenBank/DDBJ databases">
        <title>Pseudogemmobacter sp. nov., isolated from poultry manure in Taiwan.</title>
        <authorList>
            <person name="Lin S.-Y."/>
            <person name="Tang Y.-S."/>
            <person name="Young C.-C."/>
        </authorList>
    </citation>
    <scope>NUCLEOTIDE SEQUENCE [LARGE SCALE GENOMIC DNA]</scope>
    <source>
        <strain evidence="12 13">CC-YST710</strain>
    </source>
</reference>
<keyword evidence="6" id="KW-0479">Metal-binding</keyword>
<dbReference type="InterPro" id="IPR020583">
    <property type="entry name" value="Inositol_monoP_metal-BS"/>
</dbReference>
<keyword evidence="8" id="KW-0460">Magnesium</keyword>
<keyword evidence="9" id="KW-0368">Histidine biosynthesis</keyword>
<dbReference type="PANTHER" id="PTHR43200">
    <property type="entry name" value="PHOSPHATASE"/>
    <property type="match status" value="1"/>
</dbReference>
<dbReference type="EMBL" id="JACDXX010000008">
    <property type="protein sequence ID" value="MCB5410446.1"/>
    <property type="molecule type" value="Genomic_DNA"/>
</dbReference>
<comment type="catalytic activity">
    <reaction evidence="10">
        <text>L-histidinol phosphate + H2O = L-histidinol + phosphate</text>
        <dbReference type="Rhea" id="RHEA:14465"/>
        <dbReference type="ChEBI" id="CHEBI:15377"/>
        <dbReference type="ChEBI" id="CHEBI:43474"/>
        <dbReference type="ChEBI" id="CHEBI:57699"/>
        <dbReference type="ChEBI" id="CHEBI:57980"/>
        <dbReference type="EC" id="3.1.3.15"/>
    </reaction>
</comment>
<comment type="similarity">
    <text evidence="3">Belongs to the inositol monophosphatase superfamily.</text>
</comment>
<comment type="pathway">
    <text evidence="2">Amino-acid biosynthesis; L-histidine biosynthesis; L-histidine from 5-phospho-alpha-D-ribose 1-diphosphate: step 8/9.</text>
</comment>
<name>A0ABS8CM24_9RHOB</name>
<evidence type="ECO:0000256" key="4">
    <source>
        <dbReference type="ARBA" id="ARBA00013085"/>
    </source>
</evidence>
<dbReference type="Gene3D" id="3.30.540.10">
    <property type="entry name" value="Fructose-1,6-Bisphosphatase, subunit A, domain 1"/>
    <property type="match status" value="1"/>
</dbReference>
<dbReference type="PRINTS" id="PR00377">
    <property type="entry name" value="IMPHPHTASES"/>
</dbReference>
<sequence>MPRDSSLSLTEEIGFLALAAEAAKEITLSWFRQPIEIEDKEDHSPVTIADRATEAELRRLIASHFPADGILGEEEAPSNPESRRIWVVDPIDGTRSFITGHPLYGCLIALLQDGIPLLGQIDMPVLGERWQGRKGAPSTLNGAACRTRKCQRLSDAWIYTTSPQAFPGRSLAAFEALSARGRLTRYGGDCYNYGLLASGHCDLVAETGLQPFDYLPLVPVIEGAGGVITDWQGQSLSLHSAGDVIAAATPELHAEALSLLRGQAPGPAG</sequence>
<accession>A0ABS8CM24</accession>
<evidence type="ECO:0000256" key="7">
    <source>
        <dbReference type="ARBA" id="ARBA00022801"/>
    </source>
</evidence>
<gene>
    <name evidence="12" type="primary">hisN</name>
    <name evidence="12" type="ORF">H0485_10580</name>
</gene>
<dbReference type="InterPro" id="IPR051090">
    <property type="entry name" value="Inositol_monoP_superfamily"/>
</dbReference>
<dbReference type="GO" id="GO:0004401">
    <property type="term" value="F:histidinol-phosphatase activity"/>
    <property type="evidence" value="ECO:0007669"/>
    <property type="project" value="UniProtKB-EC"/>
</dbReference>
<evidence type="ECO:0000313" key="12">
    <source>
        <dbReference type="EMBL" id="MCB5410446.1"/>
    </source>
</evidence>
<dbReference type="Proteomes" id="UP001198571">
    <property type="component" value="Unassembled WGS sequence"/>
</dbReference>
<evidence type="ECO:0000256" key="3">
    <source>
        <dbReference type="ARBA" id="ARBA00009759"/>
    </source>
</evidence>
<organism evidence="12 13">
    <name type="scientific">Pseudogemmobacter faecipullorum</name>
    <dbReference type="NCBI Taxonomy" id="2755041"/>
    <lineage>
        <taxon>Bacteria</taxon>
        <taxon>Pseudomonadati</taxon>
        <taxon>Pseudomonadota</taxon>
        <taxon>Alphaproteobacteria</taxon>
        <taxon>Rhodobacterales</taxon>
        <taxon>Paracoccaceae</taxon>
        <taxon>Pseudogemmobacter</taxon>
    </lineage>
</organism>
<dbReference type="CDD" id="cd01641">
    <property type="entry name" value="Bacterial_IMPase_like_1"/>
    <property type="match status" value="1"/>
</dbReference>
<evidence type="ECO:0000313" key="13">
    <source>
        <dbReference type="Proteomes" id="UP001198571"/>
    </source>
</evidence>
<evidence type="ECO:0000256" key="2">
    <source>
        <dbReference type="ARBA" id="ARBA00004970"/>
    </source>
</evidence>
<proteinExistence type="inferred from homology"/>
<dbReference type="NCBIfam" id="TIGR02067">
    <property type="entry name" value="his_9_HisN"/>
    <property type="match status" value="1"/>
</dbReference>
<keyword evidence="7 12" id="KW-0378">Hydrolase</keyword>
<dbReference type="InterPro" id="IPR011809">
    <property type="entry name" value="His_9_proposed"/>
</dbReference>
<dbReference type="InterPro" id="IPR000760">
    <property type="entry name" value="Inositol_monophosphatase-like"/>
</dbReference>
<dbReference type="RefSeq" id="WP_226935352.1">
    <property type="nucleotide sequence ID" value="NZ_JACDXX010000008.1"/>
</dbReference>
<evidence type="ECO:0000256" key="6">
    <source>
        <dbReference type="ARBA" id="ARBA00022723"/>
    </source>
</evidence>
<comment type="caution">
    <text evidence="12">The sequence shown here is derived from an EMBL/GenBank/DDBJ whole genome shotgun (WGS) entry which is preliminary data.</text>
</comment>
<dbReference type="PANTHER" id="PTHR43200:SF6">
    <property type="entry name" value="3'(2'),5'-BISPHOSPHATE NUCLEOTIDASE"/>
    <property type="match status" value="1"/>
</dbReference>
<dbReference type="Gene3D" id="3.40.190.80">
    <property type="match status" value="1"/>
</dbReference>
<comment type="cofactor">
    <cofactor evidence="1">
        <name>Mg(2+)</name>
        <dbReference type="ChEBI" id="CHEBI:18420"/>
    </cofactor>
</comment>
<dbReference type="EC" id="3.1.3.15" evidence="4 11"/>
<evidence type="ECO:0000256" key="1">
    <source>
        <dbReference type="ARBA" id="ARBA00001946"/>
    </source>
</evidence>
<protein>
    <recommendedName>
        <fullName evidence="4 11">Histidinol-phosphatase</fullName>
        <ecNumber evidence="4 11">3.1.3.15</ecNumber>
    </recommendedName>
</protein>
<evidence type="ECO:0000256" key="5">
    <source>
        <dbReference type="ARBA" id="ARBA00022605"/>
    </source>
</evidence>
<evidence type="ECO:0000256" key="8">
    <source>
        <dbReference type="ARBA" id="ARBA00022842"/>
    </source>
</evidence>
<dbReference type="PROSITE" id="PS00629">
    <property type="entry name" value="IMP_1"/>
    <property type="match status" value="1"/>
</dbReference>
<keyword evidence="5" id="KW-0028">Amino-acid biosynthesis</keyword>
<evidence type="ECO:0000256" key="11">
    <source>
        <dbReference type="NCBIfam" id="TIGR02067"/>
    </source>
</evidence>
<keyword evidence="13" id="KW-1185">Reference proteome</keyword>
<dbReference type="Pfam" id="PF00459">
    <property type="entry name" value="Inositol_P"/>
    <property type="match status" value="1"/>
</dbReference>
<evidence type="ECO:0000256" key="9">
    <source>
        <dbReference type="ARBA" id="ARBA00023102"/>
    </source>
</evidence>
<evidence type="ECO:0000256" key="10">
    <source>
        <dbReference type="ARBA" id="ARBA00049158"/>
    </source>
</evidence>